<dbReference type="CDD" id="cd02440">
    <property type="entry name" value="AdoMet_MTases"/>
    <property type="match status" value="1"/>
</dbReference>
<dbReference type="RefSeq" id="WP_069568667.1">
    <property type="nucleotide sequence ID" value="NZ_CP017157.1"/>
</dbReference>
<evidence type="ECO:0000313" key="3">
    <source>
        <dbReference type="Proteomes" id="UP000094094"/>
    </source>
</evidence>
<keyword evidence="3" id="KW-1185">Reference proteome</keyword>
<dbReference type="KEGG" id="slc:SL103_10920"/>
<dbReference type="AlphaFoldDB" id="A0A1D7VIT9"/>
<dbReference type="EMBL" id="CP017157">
    <property type="protein sequence ID" value="AOP46683.1"/>
    <property type="molecule type" value="Genomic_DNA"/>
</dbReference>
<reference evidence="2 3" key="1">
    <citation type="submission" date="2016-09" db="EMBL/GenBank/DDBJ databases">
        <title>Complete genome sequencing of Streptomyces lydicus 103 and metabolic pathways analysis of antibiotic biosynthesis.</title>
        <authorList>
            <person name="Jia N."/>
            <person name="Ding M.-Z."/>
            <person name="Gao F."/>
            <person name="Yuan Y.-J."/>
        </authorList>
    </citation>
    <scope>NUCLEOTIDE SEQUENCE [LARGE SCALE GENOMIC DNA]</scope>
    <source>
        <strain evidence="2 3">103</strain>
    </source>
</reference>
<evidence type="ECO:0000313" key="2">
    <source>
        <dbReference type="EMBL" id="AOP46683.1"/>
    </source>
</evidence>
<proteinExistence type="predicted"/>
<keyword evidence="2" id="KW-0808">Transferase</keyword>
<protein>
    <submittedName>
        <fullName evidence="2">Methyltransferase type 12</fullName>
    </submittedName>
</protein>
<keyword evidence="1" id="KW-0472">Membrane</keyword>
<dbReference type="Gene3D" id="3.40.50.150">
    <property type="entry name" value="Vaccinia Virus protein VP39"/>
    <property type="match status" value="1"/>
</dbReference>
<dbReference type="Pfam" id="PF13489">
    <property type="entry name" value="Methyltransf_23"/>
    <property type="match status" value="1"/>
</dbReference>
<sequence length="358" mass="39794">MSGRTGRGGRRARVAALRPRYQDELRDGTGRFFEARRTTCPWCGSARLRRRLRTTDHLQGKPGHFVLDACHDCGHVFQNPRLGDDGLEFYYRDCYDGLGRSTMTRTAGSPLAVRLYRSRARALLPFGRPTRWLDVGTGHGHFCAEARKIHPGTAFHGLDLGEGVESGARSGRIERAYRCPFPDLAARLTVRYDVVSMHHYLEHTAAPRRELAAAHRVLRPGGHLLIEVPDPQSAAARLLGRWWGPWLQPQHLHLVPLDNLRTALTEQGFTVVSAGRREPHVPTDLTSAALNLLKAVLPPPDLPWLPASPGPVRRAVRALALAAATPVLLALFGLDLLLAPLARRTRLSNAYRVIARRN</sequence>
<gene>
    <name evidence="2" type="ORF">SL103_10920</name>
</gene>
<keyword evidence="1" id="KW-0812">Transmembrane</keyword>
<dbReference type="OrthoDB" id="3779937at2"/>
<dbReference type="GO" id="GO:0008168">
    <property type="term" value="F:methyltransferase activity"/>
    <property type="evidence" value="ECO:0007669"/>
    <property type="project" value="UniProtKB-KW"/>
</dbReference>
<dbReference type="Proteomes" id="UP000094094">
    <property type="component" value="Chromosome"/>
</dbReference>
<keyword evidence="1" id="KW-1133">Transmembrane helix</keyword>
<feature type="transmembrane region" description="Helical" evidence="1">
    <location>
        <begin position="318"/>
        <end position="342"/>
    </location>
</feature>
<accession>A0A1D7VIT9</accession>
<organism evidence="2 3">
    <name type="scientific">Streptomyces lydicus</name>
    <dbReference type="NCBI Taxonomy" id="47763"/>
    <lineage>
        <taxon>Bacteria</taxon>
        <taxon>Bacillati</taxon>
        <taxon>Actinomycetota</taxon>
        <taxon>Actinomycetes</taxon>
        <taxon>Kitasatosporales</taxon>
        <taxon>Streptomycetaceae</taxon>
        <taxon>Streptomyces</taxon>
    </lineage>
</organism>
<keyword evidence="2" id="KW-0489">Methyltransferase</keyword>
<evidence type="ECO:0000256" key="1">
    <source>
        <dbReference type="SAM" id="Phobius"/>
    </source>
</evidence>
<dbReference type="SUPFAM" id="SSF53335">
    <property type="entry name" value="S-adenosyl-L-methionine-dependent methyltransferases"/>
    <property type="match status" value="1"/>
</dbReference>
<dbReference type="InterPro" id="IPR029063">
    <property type="entry name" value="SAM-dependent_MTases_sf"/>
</dbReference>
<name>A0A1D7VIT9_9ACTN</name>
<dbReference type="GO" id="GO:0032259">
    <property type="term" value="P:methylation"/>
    <property type="evidence" value="ECO:0007669"/>
    <property type="project" value="UniProtKB-KW"/>
</dbReference>